<dbReference type="RefSeq" id="WP_005965160.1">
    <property type="nucleotide sequence ID" value="NZ_KQ556897.1"/>
</dbReference>
<accession>A0A0T5YYW9</accession>
<feature type="signal peptide" evidence="6">
    <location>
        <begin position="1"/>
        <end position="20"/>
    </location>
</feature>
<keyword evidence="1" id="KW-1003">Cell membrane</keyword>
<keyword evidence="3 5" id="KW-1133">Transmembrane helix</keyword>
<dbReference type="STRING" id="54398.Ga0074115_11948"/>
<keyword evidence="6" id="KW-0732">Signal</keyword>
<evidence type="ECO:0000313" key="10">
    <source>
        <dbReference type="Proteomes" id="UP000051276"/>
    </source>
</evidence>
<feature type="transmembrane region" description="Helical" evidence="5">
    <location>
        <begin position="40"/>
        <end position="66"/>
    </location>
</feature>
<keyword evidence="4 5" id="KW-0472">Membrane</keyword>
<keyword evidence="2 5" id="KW-0812">Transmembrane</keyword>
<sequence>MRIIKLLLFLLLMILAAAFAALNADPVLLNFYFGAREFPLSLVMVGALGIGMLLGILSGMGVILGVKRENAQLRRREREAIAEVKNLRSLPLQDR</sequence>
<evidence type="ECO:0000256" key="3">
    <source>
        <dbReference type="ARBA" id="ARBA00022989"/>
    </source>
</evidence>
<evidence type="ECO:0000313" key="9">
    <source>
        <dbReference type="EMBL" id="KRT58165.1"/>
    </source>
</evidence>
<evidence type="ECO:0000313" key="11">
    <source>
        <dbReference type="Proteomes" id="UP000051634"/>
    </source>
</evidence>
<proteinExistence type="predicted"/>
<dbReference type="PANTHER" id="PTHR41335:SF1">
    <property type="entry name" value="MEMBRANE PROTEIN"/>
    <property type="match status" value="1"/>
</dbReference>
<evidence type="ECO:0000313" key="8">
    <source>
        <dbReference type="EMBL" id="KRT55510.1"/>
    </source>
</evidence>
<dbReference type="InterPro" id="IPR010445">
    <property type="entry name" value="LapA_dom"/>
</dbReference>
<comment type="caution">
    <text evidence="8">The sequence shown here is derived from an EMBL/GenBank/DDBJ whole genome shotgun (WGS) entry which is preliminary data.</text>
</comment>
<protein>
    <submittedName>
        <fullName evidence="8">Putative integral membrane protein</fullName>
    </submittedName>
    <submittedName>
        <fullName evidence="9">Putative membrane protein</fullName>
    </submittedName>
</protein>
<evidence type="ECO:0000256" key="2">
    <source>
        <dbReference type="ARBA" id="ARBA00022692"/>
    </source>
</evidence>
<dbReference type="EMBL" id="LMXI01000398">
    <property type="protein sequence ID" value="KRT58165.1"/>
    <property type="molecule type" value="Genomic_DNA"/>
</dbReference>
<dbReference type="GO" id="GO:0005886">
    <property type="term" value="C:plasma membrane"/>
    <property type="evidence" value="ECO:0007669"/>
    <property type="project" value="InterPro"/>
</dbReference>
<gene>
    <name evidence="8" type="ORF">Ga0074115_11948</name>
    <name evidence="9" type="ORF">Ga0076813_12962</name>
</gene>
<dbReference type="Pfam" id="PF06305">
    <property type="entry name" value="LapA_dom"/>
    <property type="match status" value="1"/>
</dbReference>
<evidence type="ECO:0000259" key="7">
    <source>
        <dbReference type="Pfam" id="PF06305"/>
    </source>
</evidence>
<evidence type="ECO:0000256" key="4">
    <source>
        <dbReference type="ARBA" id="ARBA00023136"/>
    </source>
</evidence>
<dbReference type="Proteomes" id="UP000051634">
    <property type="component" value="Unassembled WGS sequence"/>
</dbReference>
<name>A0A0T5YYW9_9GAMM</name>
<feature type="chain" id="PRO_5009068086" evidence="6">
    <location>
        <begin position="21"/>
        <end position="95"/>
    </location>
</feature>
<dbReference type="EMBL" id="LDXT01000078">
    <property type="protein sequence ID" value="KRT55510.1"/>
    <property type="molecule type" value="Genomic_DNA"/>
</dbReference>
<dbReference type="AlphaFoldDB" id="A0A0T5YYW9"/>
<dbReference type="PANTHER" id="PTHR41335">
    <property type="entry name" value="MEMBRANE PROTEIN-RELATED"/>
    <property type="match status" value="1"/>
</dbReference>
<reference evidence="10 11" key="1">
    <citation type="submission" date="2015-11" db="EMBL/GenBank/DDBJ databases">
        <title>The genome of Candidatus Endoriftia persephone in Ridgeia piscesae and population structure of the North Eastern Pacific vestimentiferan symbionts.</title>
        <authorList>
            <person name="Perez M."/>
            <person name="Juniper K.S."/>
        </authorList>
    </citation>
    <scope>NUCLEOTIDE SEQUENCE [LARGE SCALE GENOMIC DNA]</scope>
    <source>
        <strain evidence="9">Ind10</strain>
        <strain evidence="8">Ind11</strain>
    </source>
</reference>
<dbReference type="Proteomes" id="UP000051276">
    <property type="component" value="Unassembled WGS sequence"/>
</dbReference>
<evidence type="ECO:0000256" key="1">
    <source>
        <dbReference type="ARBA" id="ARBA00022475"/>
    </source>
</evidence>
<organism evidence="8 11">
    <name type="scientific">endosymbiont of Ridgeia piscesae</name>
    <dbReference type="NCBI Taxonomy" id="54398"/>
    <lineage>
        <taxon>Bacteria</taxon>
        <taxon>Pseudomonadati</taxon>
        <taxon>Pseudomonadota</taxon>
        <taxon>Gammaproteobacteria</taxon>
        <taxon>sulfur-oxidizing symbionts</taxon>
    </lineage>
</organism>
<feature type="domain" description="Lipopolysaccharide assembly protein A" evidence="7">
    <location>
        <begin position="22"/>
        <end position="80"/>
    </location>
</feature>
<evidence type="ECO:0000256" key="6">
    <source>
        <dbReference type="SAM" id="SignalP"/>
    </source>
</evidence>
<evidence type="ECO:0000256" key="5">
    <source>
        <dbReference type="SAM" id="Phobius"/>
    </source>
</evidence>
<keyword evidence="11" id="KW-1185">Reference proteome</keyword>